<protein>
    <submittedName>
        <fullName evidence="2">Uncharacterized protein</fullName>
    </submittedName>
</protein>
<dbReference type="AlphaFoldDB" id="A0A835DZI9"/>
<feature type="compositionally biased region" description="Acidic residues" evidence="1">
    <location>
        <begin position="351"/>
        <end position="368"/>
    </location>
</feature>
<feature type="compositionally biased region" description="Low complexity" evidence="1">
    <location>
        <begin position="594"/>
        <end position="612"/>
    </location>
</feature>
<accession>A0A835DZI9</accession>
<feature type="region of interest" description="Disordered" evidence="1">
    <location>
        <begin position="585"/>
        <end position="612"/>
    </location>
</feature>
<feature type="compositionally biased region" description="Basic residues" evidence="1">
    <location>
        <begin position="27"/>
        <end position="40"/>
    </location>
</feature>
<evidence type="ECO:0000313" key="3">
    <source>
        <dbReference type="Proteomes" id="UP000636709"/>
    </source>
</evidence>
<gene>
    <name evidence="2" type="ORF">HU200_062900</name>
</gene>
<feature type="region of interest" description="Disordered" evidence="1">
    <location>
        <begin position="536"/>
        <end position="559"/>
    </location>
</feature>
<feature type="compositionally biased region" description="Acidic residues" evidence="1">
    <location>
        <begin position="145"/>
        <end position="161"/>
    </location>
</feature>
<feature type="region of interest" description="Disordered" evidence="1">
    <location>
        <begin position="351"/>
        <end position="377"/>
    </location>
</feature>
<proteinExistence type="predicted"/>
<feature type="region of interest" description="Disordered" evidence="1">
    <location>
        <begin position="145"/>
        <end position="170"/>
    </location>
</feature>
<comment type="caution">
    <text evidence="2">The sequence shown here is derived from an EMBL/GenBank/DDBJ whole genome shotgun (WGS) entry which is preliminary data.</text>
</comment>
<keyword evidence="3" id="KW-1185">Reference proteome</keyword>
<feature type="region of interest" description="Disordered" evidence="1">
    <location>
        <begin position="208"/>
        <end position="249"/>
    </location>
</feature>
<feature type="region of interest" description="Disordered" evidence="1">
    <location>
        <begin position="1"/>
        <end position="61"/>
    </location>
</feature>
<reference evidence="2" key="1">
    <citation type="submission" date="2020-07" db="EMBL/GenBank/DDBJ databases">
        <title>Genome sequence and genetic diversity analysis of an under-domesticated orphan crop, white fonio (Digitaria exilis).</title>
        <authorList>
            <person name="Bennetzen J.L."/>
            <person name="Chen S."/>
            <person name="Ma X."/>
            <person name="Wang X."/>
            <person name="Yssel A.E.J."/>
            <person name="Chaluvadi S.R."/>
            <person name="Johnson M."/>
            <person name="Gangashetty P."/>
            <person name="Hamidou F."/>
            <person name="Sanogo M.D."/>
            <person name="Zwaenepoel A."/>
            <person name="Wallace J."/>
            <person name="Van De Peer Y."/>
            <person name="Van Deynze A."/>
        </authorList>
    </citation>
    <scope>NUCLEOTIDE SEQUENCE</scope>
    <source>
        <tissue evidence="2">Leaves</tissue>
    </source>
</reference>
<dbReference type="OrthoDB" id="721898at2759"/>
<sequence length="612" mass="66238">MEAAAQARETAGSQAARGRNLLEKARHFPLGRKPPSRKKPPSTTDDRSLTPSSSHPACADGHHEELPRMFPIFEVLEQPSVMLPEHVSFATSGGGNGRFLLLPSSVNDFFLHPRGLIAISFLHALGAGADAGFFFLGLCRSGTDAEEGSDEDSSSECETDSSNDKLHSYKHPIPSGDDLRIYLHPEDLTGGYNIHVLREDYKKKCSRHRRLAQNMGRVPRRAPSVVEPRPTTDDRSLSPSRSHPAYVDGRHEELPRMFPIFEVLDTSPSRSHHGSLPSASSQPAAVGTAVSSTSLLASVASSSSHVASLPSASCMPLVSALTLVSSSSGSTVPASLALAFVILSAAPIPEEAEEWSDEDSSSEWETDSSNDKLHSYKHPVPSGDDLRIYLRPEDLTWGCPGTRRGADNVHGLREEYKKWSRHRRLARNMGCVPRRAPSVVDRRHGPKAIYPSIPSALTPAFSLVAIQPEPDQLTRAGHAERWPSGGPILNFRLRASSFPLAPQNVPYKKGVLFPLTSLAGRISLFCSRRQTPSLLLAPPPTLRQCNDDGPPQENPRTSSFVAGKSLDLMVMVEATKNKHNEVMAEVSPATPATSSNSGRGVASASSSRIIDD</sequence>
<evidence type="ECO:0000313" key="2">
    <source>
        <dbReference type="EMBL" id="KAF8652172.1"/>
    </source>
</evidence>
<evidence type="ECO:0000256" key="1">
    <source>
        <dbReference type="SAM" id="MobiDB-lite"/>
    </source>
</evidence>
<name>A0A835DZI9_9POAL</name>
<dbReference type="Proteomes" id="UP000636709">
    <property type="component" value="Unassembled WGS sequence"/>
</dbReference>
<organism evidence="2 3">
    <name type="scientific">Digitaria exilis</name>
    <dbReference type="NCBI Taxonomy" id="1010633"/>
    <lineage>
        <taxon>Eukaryota</taxon>
        <taxon>Viridiplantae</taxon>
        <taxon>Streptophyta</taxon>
        <taxon>Embryophyta</taxon>
        <taxon>Tracheophyta</taxon>
        <taxon>Spermatophyta</taxon>
        <taxon>Magnoliopsida</taxon>
        <taxon>Liliopsida</taxon>
        <taxon>Poales</taxon>
        <taxon>Poaceae</taxon>
        <taxon>PACMAD clade</taxon>
        <taxon>Panicoideae</taxon>
        <taxon>Panicodae</taxon>
        <taxon>Paniceae</taxon>
        <taxon>Anthephorinae</taxon>
        <taxon>Digitaria</taxon>
    </lineage>
</organism>
<dbReference type="EMBL" id="JACEFO010002669">
    <property type="protein sequence ID" value="KAF8652172.1"/>
    <property type="molecule type" value="Genomic_DNA"/>
</dbReference>